<gene>
    <name evidence="3" type="ORF">SAMN05660197_1651</name>
</gene>
<evidence type="ECO:0000256" key="2">
    <source>
        <dbReference type="ARBA" id="ARBA00022694"/>
    </source>
</evidence>
<keyword evidence="4" id="KW-1185">Reference proteome</keyword>
<dbReference type="GO" id="GO:0032259">
    <property type="term" value="P:methylation"/>
    <property type="evidence" value="ECO:0007669"/>
    <property type="project" value="UniProtKB-KW"/>
</dbReference>
<evidence type="ECO:0000313" key="3">
    <source>
        <dbReference type="EMBL" id="SMC09829.1"/>
    </source>
</evidence>
<dbReference type="Gene3D" id="3.40.50.150">
    <property type="entry name" value="Vaccinia Virus protein VP39"/>
    <property type="match status" value="1"/>
</dbReference>
<dbReference type="PANTHER" id="PTHR43861">
    <property type="entry name" value="TRANS-ACONITATE 2-METHYLTRANSFERASE-RELATED"/>
    <property type="match status" value="1"/>
</dbReference>
<evidence type="ECO:0000256" key="1">
    <source>
        <dbReference type="ARBA" id="ARBA00022679"/>
    </source>
</evidence>
<dbReference type="HAMAP" id="MF_01590">
    <property type="entry name" value="tRNA_carboxymethyltr_CmoB"/>
    <property type="match status" value="1"/>
</dbReference>
<dbReference type="Proteomes" id="UP000192602">
    <property type="component" value="Unassembled WGS sequence"/>
</dbReference>
<protein>
    <submittedName>
        <fullName evidence="3">tRNA (Mo5U34)-methyltransferase</fullName>
    </submittedName>
</protein>
<dbReference type="OrthoDB" id="9765084at2"/>
<keyword evidence="3" id="KW-0489">Methyltransferase</keyword>
<dbReference type="SUPFAM" id="SSF53335">
    <property type="entry name" value="S-adenosyl-L-methionine-dependent methyltransferases"/>
    <property type="match status" value="1"/>
</dbReference>
<dbReference type="InterPro" id="IPR010017">
    <property type="entry name" value="CmoB"/>
</dbReference>
<sequence>MDIETIKQERQKWLQWKNIAPLREMLKKLPQVEVDVKLGDVITIEGDVDEKTKELIKEIALAMRPWRKGPFKILGTFIDSEWRSFIKYNLLEPYFNLQGKDVADIGCNNGYYMLRMLAHKPRSITGFDPSPLFKTQFDFLEHFIQSGITYELLGVEHLPLYGKKFDVIFCLGVLYHRSDPVAMLKWLKQGLKAGGEVFLDTFYIEGEEPVALCPGKSYAKIPNIHFVPTIAALQNWCEKAGFENFEVLATKPTTFEEQRRTEWILGESLEDFLDAKDLTKTVEGYPAPRRVYIRMRKK</sequence>
<dbReference type="GO" id="GO:0016765">
    <property type="term" value="F:transferase activity, transferring alkyl or aryl (other than methyl) groups"/>
    <property type="evidence" value="ECO:0007669"/>
    <property type="project" value="InterPro"/>
</dbReference>
<dbReference type="GO" id="GO:0008168">
    <property type="term" value="F:methyltransferase activity"/>
    <property type="evidence" value="ECO:0007669"/>
    <property type="project" value="UniProtKB-KW"/>
</dbReference>
<name>A0A1W1WUG5_9BACT</name>
<keyword evidence="2" id="KW-0819">tRNA processing</keyword>
<dbReference type="RefSeq" id="WP_084276107.1">
    <property type="nucleotide sequence ID" value="NZ_AP026671.1"/>
</dbReference>
<reference evidence="4" key="1">
    <citation type="submission" date="2017-04" db="EMBL/GenBank/DDBJ databases">
        <authorList>
            <person name="Varghese N."/>
            <person name="Submissions S."/>
        </authorList>
    </citation>
    <scope>NUCLEOTIDE SEQUENCE [LARGE SCALE GENOMIC DNA]</scope>
    <source>
        <strain evidence="4">DSM 16512</strain>
    </source>
</reference>
<dbReference type="Pfam" id="PF08003">
    <property type="entry name" value="Methyltransf_9"/>
    <property type="match status" value="1"/>
</dbReference>
<dbReference type="NCBIfam" id="TIGR00452">
    <property type="entry name" value="tRNA 5-methoxyuridine(34)/uridine 5-oxyacetic acid(34) synthase CmoB"/>
    <property type="match status" value="1"/>
</dbReference>
<organism evidence="3 4">
    <name type="scientific">Nitratiruptor tergarcus DSM 16512</name>
    <dbReference type="NCBI Taxonomy" id="1069081"/>
    <lineage>
        <taxon>Bacteria</taxon>
        <taxon>Pseudomonadati</taxon>
        <taxon>Campylobacterota</taxon>
        <taxon>Epsilonproteobacteria</taxon>
        <taxon>Nautiliales</taxon>
        <taxon>Nitratiruptoraceae</taxon>
        <taxon>Nitratiruptor</taxon>
    </lineage>
</organism>
<dbReference type="GO" id="GO:0002098">
    <property type="term" value="P:tRNA wobble uridine modification"/>
    <property type="evidence" value="ECO:0007669"/>
    <property type="project" value="InterPro"/>
</dbReference>
<dbReference type="CDD" id="cd02440">
    <property type="entry name" value="AdoMet_MTases"/>
    <property type="match status" value="1"/>
</dbReference>
<keyword evidence="1 3" id="KW-0808">Transferase</keyword>
<dbReference type="EMBL" id="FWWZ01000001">
    <property type="protein sequence ID" value="SMC09829.1"/>
    <property type="molecule type" value="Genomic_DNA"/>
</dbReference>
<dbReference type="AlphaFoldDB" id="A0A1W1WUG5"/>
<dbReference type="STRING" id="1069081.SAMN05660197_1651"/>
<proteinExistence type="inferred from homology"/>
<dbReference type="NCBIfam" id="NF011650">
    <property type="entry name" value="PRK15068.1"/>
    <property type="match status" value="1"/>
</dbReference>
<dbReference type="InterPro" id="IPR027555">
    <property type="entry name" value="Mo5U34_MeTrfas-like"/>
</dbReference>
<evidence type="ECO:0000313" key="4">
    <source>
        <dbReference type="Proteomes" id="UP000192602"/>
    </source>
</evidence>
<accession>A0A1W1WUG5</accession>
<dbReference type="InterPro" id="IPR029063">
    <property type="entry name" value="SAM-dependent_MTases_sf"/>
</dbReference>